<feature type="region of interest" description="Disordered" evidence="1">
    <location>
        <begin position="33"/>
        <end position="57"/>
    </location>
</feature>
<reference evidence="2 3" key="1">
    <citation type="submission" date="2022-11" db="EMBL/GenBank/DDBJ databases">
        <title>Taxonomy of Curtobacterium flaccumfaciens.</title>
        <authorList>
            <person name="Osdaghi E."/>
            <person name="Taghavi S.M."/>
            <person name="Hamidizade M."/>
            <person name="Abachi H."/>
            <person name="Fazliarab A."/>
            <person name="Baeyen S."/>
            <person name="Portier P."/>
            <person name="Van Vaerenbergh J."/>
            <person name="Jacques M.-A."/>
        </authorList>
    </citation>
    <scope>NUCLEOTIDE SEQUENCE [LARGE SCALE GENOMIC DNA]</scope>
    <source>
        <strain evidence="2 3">LMG 3715</strain>
    </source>
</reference>
<dbReference type="RefSeq" id="WP_214519631.1">
    <property type="nucleotide sequence ID" value="NZ_CP104934.1"/>
</dbReference>
<name>A0ABT3S1K5_9MICO</name>
<keyword evidence="3" id="KW-1185">Reference proteome</keyword>
<sequence>MKGAQGMNSSKYLPPFTAAERVAITGDDLSQRIVEPRSSTTETEVRYADFLADEDDD</sequence>
<evidence type="ECO:0000256" key="1">
    <source>
        <dbReference type="SAM" id="MobiDB-lite"/>
    </source>
</evidence>
<comment type="caution">
    <text evidence="2">The sequence shown here is derived from an EMBL/GenBank/DDBJ whole genome shotgun (WGS) entry which is preliminary data.</text>
</comment>
<organism evidence="2 3">
    <name type="scientific">Curtobacterium poinsettiae</name>
    <dbReference type="NCBI Taxonomy" id="159612"/>
    <lineage>
        <taxon>Bacteria</taxon>
        <taxon>Bacillati</taxon>
        <taxon>Actinomycetota</taxon>
        <taxon>Actinomycetes</taxon>
        <taxon>Micrococcales</taxon>
        <taxon>Microbacteriaceae</taxon>
        <taxon>Curtobacterium</taxon>
    </lineage>
</organism>
<protein>
    <submittedName>
        <fullName evidence="2">Uncharacterized protein</fullName>
    </submittedName>
</protein>
<proteinExistence type="predicted"/>
<dbReference type="Proteomes" id="UP001207276">
    <property type="component" value="Unassembled WGS sequence"/>
</dbReference>
<dbReference type="EMBL" id="JAPJDE010000002">
    <property type="protein sequence ID" value="MCX2848729.1"/>
    <property type="molecule type" value="Genomic_DNA"/>
</dbReference>
<accession>A0ABT3S1K5</accession>
<evidence type="ECO:0000313" key="3">
    <source>
        <dbReference type="Proteomes" id="UP001207276"/>
    </source>
</evidence>
<evidence type="ECO:0000313" key="2">
    <source>
        <dbReference type="EMBL" id="MCX2848729.1"/>
    </source>
</evidence>
<gene>
    <name evidence="2" type="ORF">ORG12_08595</name>
</gene>